<dbReference type="AlphaFoldDB" id="A0A0F9LX30"/>
<protein>
    <submittedName>
        <fullName evidence="3">Uncharacterized protein</fullName>
    </submittedName>
</protein>
<dbReference type="EMBL" id="LAZR01049304">
    <property type="protein sequence ID" value="KKK89962.1"/>
    <property type="molecule type" value="Genomic_DNA"/>
</dbReference>
<proteinExistence type="predicted"/>
<evidence type="ECO:0000313" key="1">
    <source>
        <dbReference type="EMBL" id="KKK89962.1"/>
    </source>
</evidence>
<dbReference type="EMBL" id="LAZR01022119">
    <property type="protein sequence ID" value="KKL82976.1"/>
    <property type="molecule type" value="Genomic_DNA"/>
</dbReference>
<evidence type="ECO:0000313" key="3">
    <source>
        <dbReference type="EMBL" id="KKM99704.1"/>
    </source>
</evidence>
<accession>A0A0F9LX30</accession>
<dbReference type="EMBL" id="LAZR01005465">
    <property type="protein sequence ID" value="KKM99704.1"/>
    <property type="molecule type" value="Genomic_DNA"/>
</dbReference>
<gene>
    <name evidence="3" type="ORF">LCGC14_1145100</name>
    <name evidence="2" type="ORF">LCGC14_1979340</name>
    <name evidence="1" type="ORF">LCGC14_2727850</name>
</gene>
<comment type="caution">
    <text evidence="3">The sequence shown here is derived from an EMBL/GenBank/DDBJ whole genome shotgun (WGS) entry which is preliminary data.</text>
</comment>
<evidence type="ECO:0000313" key="2">
    <source>
        <dbReference type="EMBL" id="KKL82976.1"/>
    </source>
</evidence>
<reference evidence="3" key="1">
    <citation type="journal article" date="2015" name="Nature">
        <title>Complex archaea that bridge the gap between prokaryotes and eukaryotes.</title>
        <authorList>
            <person name="Spang A."/>
            <person name="Saw J.H."/>
            <person name="Jorgensen S.L."/>
            <person name="Zaremba-Niedzwiedzka K."/>
            <person name="Martijn J."/>
            <person name="Lind A.E."/>
            <person name="van Eijk R."/>
            <person name="Schleper C."/>
            <person name="Guy L."/>
            <person name="Ettema T.J."/>
        </authorList>
    </citation>
    <scope>NUCLEOTIDE SEQUENCE</scope>
</reference>
<sequence length="68" mass="8033">MNTTQRTQVIIEKYRGNKDEYKMLKGILCMNHGWDTEDDMKLCELVDLDMIVSRLNELNTVSLIKDRL</sequence>
<name>A0A0F9LX30_9ZZZZ</name>
<organism evidence="3">
    <name type="scientific">marine sediment metagenome</name>
    <dbReference type="NCBI Taxonomy" id="412755"/>
    <lineage>
        <taxon>unclassified sequences</taxon>
        <taxon>metagenomes</taxon>
        <taxon>ecological metagenomes</taxon>
    </lineage>
</organism>